<dbReference type="GO" id="GO:0016020">
    <property type="term" value="C:membrane"/>
    <property type="evidence" value="ECO:0007669"/>
    <property type="project" value="UniProtKB-SubCell"/>
</dbReference>
<evidence type="ECO:0000256" key="7">
    <source>
        <dbReference type="SAM" id="Phobius"/>
    </source>
</evidence>
<reference evidence="9 10" key="1">
    <citation type="submission" date="2018-06" db="EMBL/GenBank/DDBJ databases">
        <title>Pseudomonas diversity within urban Lake Michigan freshwaters.</title>
        <authorList>
            <person name="Batrich M."/>
            <person name="Hatzopoulos T."/>
            <person name="Putonti C."/>
        </authorList>
    </citation>
    <scope>NUCLEOTIDE SEQUENCE [LARGE SCALE GENOMIC DNA]</scope>
    <source>
        <strain evidence="9 10">MB-090714</strain>
    </source>
</reference>
<sequence length="484" mass="54443">MLIIPAEHPLDWKRPPLITLLLILLNTLIYFAYQGGDEERRTLAVQAYLDGGLLGRERALFLEDVARREQLDGDQRAYVDGLRRQELAAWILHDLEFEQRLHQRADFRADRAWQAARDKAERARDRISAYRFGFVPARFSLEGLFGAMFLHGDFMHLLGNMLFLFIFGFALEIALGRWAYLGLYLLSGVAAHLLWWAVDPAWVTGVGASGAISGLMGMYVGVFGLRRINFFYWLGPLIGYFKAPALWILPVWIGKELFGLLQAGDNVNYLAHLGGLLAGFLAVWLPRQGGRLKVDEAYLHKQDPDAPFKRELAALDRQLGQFALAEAAARGPELLNRYPGRAELLERLYAVARGRQDKALLGSVLKQLFALADGQQALPLLRRIADDSDEAGQRLLLHPAVQLHLLTPLIRAGEGQRALGAWRRLSQGAQRPAQLPGLTLQLARLLGQGRDLRGVTELSRFLRDSYPEAEQTRQLALLQQHLAR</sequence>
<dbReference type="Gene3D" id="1.20.1540.10">
    <property type="entry name" value="Rhomboid-like"/>
    <property type="match status" value="1"/>
</dbReference>
<protein>
    <submittedName>
        <fullName evidence="9">Rhomboid family intramembrane serine protease</fullName>
    </submittedName>
</protein>
<feature type="transmembrane region" description="Helical" evidence="7">
    <location>
        <begin position="154"/>
        <end position="171"/>
    </location>
</feature>
<dbReference type="InterPro" id="IPR022764">
    <property type="entry name" value="Peptidase_S54_rhomboid_dom"/>
</dbReference>
<gene>
    <name evidence="9" type="ORF">DMO17_03385</name>
</gene>
<proteinExistence type="inferred from homology"/>
<evidence type="ECO:0000259" key="8">
    <source>
        <dbReference type="Pfam" id="PF01694"/>
    </source>
</evidence>
<dbReference type="PANTHER" id="PTHR43731:SF14">
    <property type="entry name" value="PRESENILIN-ASSOCIATED RHOMBOID-LIKE PROTEIN, MITOCHONDRIAL"/>
    <property type="match status" value="1"/>
</dbReference>
<feature type="transmembrane region" description="Helical" evidence="7">
    <location>
        <begin position="202"/>
        <end position="223"/>
    </location>
</feature>
<dbReference type="InterPro" id="IPR035952">
    <property type="entry name" value="Rhomboid-like_sf"/>
</dbReference>
<dbReference type="InterPro" id="IPR050925">
    <property type="entry name" value="Rhomboid_protease_S54"/>
</dbReference>
<feature type="transmembrane region" description="Helical" evidence="7">
    <location>
        <begin position="15"/>
        <end position="33"/>
    </location>
</feature>
<dbReference type="SUPFAM" id="SSF144091">
    <property type="entry name" value="Rhomboid-like"/>
    <property type="match status" value="1"/>
</dbReference>
<dbReference type="GO" id="GO:0006508">
    <property type="term" value="P:proteolysis"/>
    <property type="evidence" value="ECO:0007669"/>
    <property type="project" value="UniProtKB-KW"/>
</dbReference>
<feature type="transmembrane region" description="Helical" evidence="7">
    <location>
        <begin position="178"/>
        <end position="196"/>
    </location>
</feature>
<evidence type="ECO:0000313" key="10">
    <source>
        <dbReference type="Proteomes" id="UP000248146"/>
    </source>
</evidence>
<keyword evidence="6 7" id="KW-0472">Membrane</keyword>
<feature type="transmembrane region" description="Helical" evidence="7">
    <location>
        <begin position="230"/>
        <end position="249"/>
    </location>
</feature>
<dbReference type="EMBL" id="QJRX01000002">
    <property type="protein sequence ID" value="PYC28232.1"/>
    <property type="molecule type" value="Genomic_DNA"/>
</dbReference>
<dbReference type="RefSeq" id="WP_110680909.1">
    <property type="nucleotide sequence ID" value="NZ_QJRX01000002.1"/>
</dbReference>
<keyword evidence="5 7" id="KW-1133">Transmembrane helix</keyword>
<organism evidence="9 10">
    <name type="scientific">Aquipseudomonas alcaligenes</name>
    <name type="common">Pseudomonas alcaligenes</name>
    <dbReference type="NCBI Taxonomy" id="43263"/>
    <lineage>
        <taxon>Bacteria</taxon>
        <taxon>Pseudomonadati</taxon>
        <taxon>Pseudomonadota</taxon>
        <taxon>Gammaproteobacteria</taxon>
        <taxon>Pseudomonadales</taxon>
        <taxon>Pseudomonadaceae</taxon>
        <taxon>Aquipseudomonas</taxon>
    </lineage>
</organism>
<evidence type="ECO:0000313" key="9">
    <source>
        <dbReference type="EMBL" id="PYC28232.1"/>
    </source>
</evidence>
<evidence type="ECO:0000256" key="2">
    <source>
        <dbReference type="ARBA" id="ARBA00009045"/>
    </source>
</evidence>
<keyword evidence="3 7" id="KW-0812">Transmembrane</keyword>
<comment type="caution">
    <text evidence="9">The sequence shown here is derived from an EMBL/GenBank/DDBJ whole genome shotgun (WGS) entry which is preliminary data.</text>
</comment>
<evidence type="ECO:0000256" key="6">
    <source>
        <dbReference type="ARBA" id="ARBA00023136"/>
    </source>
</evidence>
<comment type="subcellular location">
    <subcellularLocation>
        <location evidence="1">Membrane</location>
        <topology evidence="1">Multi-pass membrane protein</topology>
    </subcellularLocation>
</comment>
<keyword evidence="4" id="KW-0378">Hydrolase</keyword>
<dbReference type="GO" id="GO:0004252">
    <property type="term" value="F:serine-type endopeptidase activity"/>
    <property type="evidence" value="ECO:0007669"/>
    <property type="project" value="InterPro"/>
</dbReference>
<feature type="transmembrane region" description="Helical" evidence="7">
    <location>
        <begin position="129"/>
        <end position="148"/>
    </location>
</feature>
<evidence type="ECO:0000256" key="4">
    <source>
        <dbReference type="ARBA" id="ARBA00022801"/>
    </source>
</evidence>
<evidence type="ECO:0000256" key="3">
    <source>
        <dbReference type="ARBA" id="ARBA00022692"/>
    </source>
</evidence>
<comment type="similarity">
    <text evidence="2">Belongs to the peptidase S54 family.</text>
</comment>
<dbReference type="PANTHER" id="PTHR43731">
    <property type="entry name" value="RHOMBOID PROTEASE"/>
    <property type="match status" value="1"/>
</dbReference>
<feature type="transmembrane region" description="Helical" evidence="7">
    <location>
        <begin position="269"/>
        <end position="285"/>
    </location>
</feature>
<dbReference type="AlphaFoldDB" id="A0A2V4LEZ3"/>
<dbReference type="OrthoDB" id="9814037at2"/>
<feature type="domain" description="Peptidase S54 rhomboid" evidence="8">
    <location>
        <begin position="143"/>
        <end position="285"/>
    </location>
</feature>
<evidence type="ECO:0000256" key="1">
    <source>
        <dbReference type="ARBA" id="ARBA00004141"/>
    </source>
</evidence>
<evidence type="ECO:0000256" key="5">
    <source>
        <dbReference type="ARBA" id="ARBA00022989"/>
    </source>
</evidence>
<keyword evidence="9" id="KW-0645">Protease</keyword>
<accession>A0A2V4LEZ3</accession>
<name>A0A2V4LEZ3_AQUAC</name>
<dbReference type="Proteomes" id="UP000248146">
    <property type="component" value="Unassembled WGS sequence"/>
</dbReference>
<dbReference type="Pfam" id="PF01694">
    <property type="entry name" value="Rhomboid"/>
    <property type="match status" value="1"/>
</dbReference>